<dbReference type="PANTHER" id="PTHR32234">
    <property type="entry name" value="THIOL:DISULFIDE INTERCHANGE PROTEIN DSBD"/>
    <property type="match status" value="1"/>
</dbReference>
<keyword evidence="4" id="KW-1185">Reference proteome</keyword>
<feature type="domain" description="Thiol:disulfide interchange protein DsbD N-terminal" evidence="2">
    <location>
        <begin position="48"/>
        <end position="161"/>
    </location>
</feature>
<feature type="signal peptide" evidence="1">
    <location>
        <begin position="1"/>
        <end position="33"/>
    </location>
</feature>
<dbReference type="InterPro" id="IPR036929">
    <property type="entry name" value="DsbDN_sf"/>
</dbReference>
<evidence type="ECO:0000256" key="1">
    <source>
        <dbReference type="SAM" id="SignalP"/>
    </source>
</evidence>
<protein>
    <submittedName>
        <fullName evidence="3">Protein-disulfide reductase DsbD N-terminal domain-containing protein</fullName>
    </submittedName>
</protein>
<sequence>MKACLSTHCDLRLLLQAALCAAALTTVAPTAFAQTPSLFEKITGRVPEPVSPDEAFSVKVRQMDATRIAVDYSIRPNYYLYRERLAISLQNAQGVRISRIDYPPGVIKQDKTFGRSEVYTKPFVVTVHLEGKGAVPAIIAKYQGCYELLGVCYPPETKALPVEAKR</sequence>
<evidence type="ECO:0000259" key="2">
    <source>
        <dbReference type="Pfam" id="PF11412"/>
    </source>
</evidence>
<gene>
    <name evidence="3" type="ORF">RY831_23895</name>
</gene>
<name>A0ABU6JFH4_9BURK</name>
<keyword evidence="1" id="KW-0732">Signal</keyword>
<evidence type="ECO:0000313" key="3">
    <source>
        <dbReference type="EMBL" id="MEC4722211.1"/>
    </source>
</evidence>
<feature type="chain" id="PRO_5045097568" evidence="1">
    <location>
        <begin position="34"/>
        <end position="166"/>
    </location>
</feature>
<dbReference type="Gene3D" id="2.60.40.1250">
    <property type="entry name" value="Thiol:disulfide interchange protein DsbD, N-terminal domain"/>
    <property type="match status" value="1"/>
</dbReference>
<comment type="caution">
    <text evidence="3">The sequence shown here is derived from an EMBL/GenBank/DDBJ whole genome shotgun (WGS) entry which is preliminary data.</text>
</comment>
<dbReference type="RefSeq" id="WP_326508890.1">
    <property type="nucleotide sequence ID" value="NZ_JAWIIV010000027.1"/>
</dbReference>
<dbReference type="EMBL" id="JAWIIV010000027">
    <property type="protein sequence ID" value="MEC4722211.1"/>
    <property type="molecule type" value="Genomic_DNA"/>
</dbReference>
<accession>A0ABU6JFH4</accession>
<dbReference type="Pfam" id="PF11412">
    <property type="entry name" value="DsbD_N"/>
    <property type="match status" value="1"/>
</dbReference>
<dbReference type="Proteomes" id="UP001352263">
    <property type="component" value="Unassembled WGS sequence"/>
</dbReference>
<dbReference type="PANTHER" id="PTHR32234:SF0">
    <property type="entry name" value="THIOL:DISULFIDE INTERCHANGE PROTEIN DSBD"/>
    <property type="match status" value="1"/>
</dbReference>
<proteinExistence type="predicted"/>
<dbReference type="InterPro" id="IPR028250">
    <property type="entry name" value="DsbDN"/>
</dbReference>
<dbReference type="SUPFAM" id="SSF74863">
    <property type="entry name" value="Thiol:disulfide interchange protein DsbD, N-terminal domain (DsbD-alpha)"/>
    <property type="match status" value="1"/>
</dbReference>
<reference evidence="3 4" key="1">
    <citation type="submission" date="2023-10" db="EMBL/GenBank/DDBJ databases">
        <title>Noviherbaspirillum sp. CPCC 100848 genome assembly.</title>
        <authorList>
            <person name="Li X.Y."/>
            <person name="Fang X.M."/>
        </authorList>
    </citation>
    <scope>NUCLEOTIDE SEQUENCE [LARGE SCALE GENOMIC DNA]</scope>
    <source>
        <strain evidence="3 4">CPCC 100848</strain>
    </source>
</reference>
<organism evidence="3 4">
    <name type="scientific">Noviherbaspirillum album</name>
    <dbReference type="NCBI Taxonomy" id="3080276"/>
    <lineage>
        <taxon>Bacteria</taxon>
        <taxon>Pseudomonadati</taxon>
        <taxon>Pseudomonadota</taxon>
        <taxon>Betaproteobacteria</taxon>
        <taxon>Burkholderiales</taxon>
        <taxon>Oxalobacteraceae</taxon>
        <taxon>Noviherbaspirillum</taxon>
    </lineage>
</organism>
<evidence type="ECO:0000313" key="4">
    <source>
        <dbReference type="Proteomes" id="UP001352263"/>
    </source>
</evidence>